<protein>
    <submittedName>
        <fullName evidence="2">Beta-lactamase domain-containing protein</fullName>
    </submittedName>
</protein>
<feature type="domain" description="Beta-lactamase-related" evidence="1">
    <location>
        <begin position="62"/>
        <end position="399"/>
    </location>
</feature>
<dbReference type="InterPro" id="IPR001466">
    <property type="entry name" value="Beta-lactam-related"/>
</dbReference>
<organism evidence="2 3">
    <name type="scientific">Candidatus Magnetoglobus multicellularis str. Araruama</name>
    <dbReference type="NCBI Taxonomy" id="890399"/>
    <lineage>
        <taxon>Bacteria</taxon>
        <taxon>Pseudomonadati</taxon>
        <taxon>Thermodesulfobacteriota</taxon>
        <taxon>Desulfobacteria</taxon>
        <taxon>Desulfobacterales</taxon>
        <taxon>Desulfobacteraceae</taxon>
        <taxon>Candidatus Magnetoglobus</taxon>
    </lineage>
</organism>
<evidence type="ECO:0000313" key="3">
    <source>
        <dbReference type="Proteomes" id="UP000189670"/>
    </source>
</evidence>
<dbReference type="InterPro" id="IPR052907">
    <property type="entry name" value="Beta-lactamase/esterase"/>
</dbReference>
<gene>
    <name evidence="2" type="ORF">OMM_01081</name>
</gene>
<dbReference type="Pfam" id="PF00144">
    <property type="entry name" value="Beta-lactamase"/>
    <property type="match status" value="1"/>
</dbReference>
<accession>A0A1V1PF24</accession>
<comment type="caution">
    <text evidence="2">The sequence shown here is derived from an EMBL/GenBank/DDBJ whole genome shotgun (WGS) entry which is preliminary data.</text>
</comment>
<dbReference type="InterPro" id="IPR012338">
    <property type="entry name" value="Beta-lactam/transpept-like"/>
</dbReference>
<evidence type="ECO:0000259" key="1">
    <source>
        <dbReference type="Pfam" id="PF00144"/>
    </source>
</evidence>
<evidence type="ECO:0000313" key="2">
    <source>
        <dbReference type="EMBL" id="ETR73275.1"/>
    </source>
</evidence>
<reference evidence="3" key="1">
    <citation type="submission" date="2012-11" db="EMBL/GenBank/DDBJ databases">
        <authorList>
            <person name="Lucero-Rivera Y.E."/>
            <person name="Tovar-Ramirez D."/>
        </authorList>
    </citation>
    <scope>NUCLEOTIDE SEQUENCE [LARGE SCALE GENOMIC DNA]</scope>
    <source>
        <strain evidence="3">Araruama</strain>
    </source>
</reference>
<dbReference type="Proteomes" id="UP000189670">
    <property type="component" value="Unassembled WGS sequence"/>
</dbReference>
<name>A0A1V1PF24_9BACT</name>
<dbReference type="AlphaFoldDB" id="A0A1V1PF24"/>
<dbReference type="PANTHER" id="PTHR43319:SF3">
    <property type="entry name" value="BETA-LACTAMASE-RELATED DOMAIN-CONTAINING PROTEIN"/>
    <property type="match status" value="1"/>
</dbReference>
<sequence length="422" mass="47245">MDLSNYIPFPNIRQSINIPDDLSQVTVYDPSEEVDPAEAGLTQHDINTIWEGVENYYKTGIHPSIALCLRRQGKIVIKRTIGHAKGNIQGDTTAPVVMHPETPICQFSASKAVTAMIIHHLAENGQLHLTDPVCHYIPEFGAHGKEAVTVYHVLSHRSGFGIIPDNISTDVLFDHDEAVKMICDMAPQYPAGHTASYHAITGGYILHEILRRVTGKDIREYLKETIQEPLGFKYFNYGIDENKIETVAKSYFTGWPVVYPFTMIVRRSLGGPWDMAVKMANDNRFFTSIIPSANLIATVDEMCQFFQLLLNGGELNGVRIFDPVTVRRAIIEAGKMQLDKSMVLLPMRYSAGMMLGSDPFGMFGPNTQNAYGHWGFINSFSWADPDRDIAVSMLNTGKPFLSTHLVSHFDLLTRIARHCKKD</sequence>
<dbReference type="SUPFAM" id="SSF56601">
    <property type="entry name" value="beta-lactamase/transpeptidase-like"/>
    <property type="match status" value="1"/>
</dbReference>
<proteinExistence type="predicted"/>
<dbReference type="PANTHER" id="PTHR43319">
    <property type="entry name" value="BETA-LACTAMASE-RELATED"/>
    <property type="match status" value="1"/>
</dbReference>
<dbReference type="Gene3D" id="3.40.710.10">
    <property type="entry name" value="DD-peptidase/beta-lactamase superfamily"/>
    <property type="match status" value="1"/>
</dbReference>
<dbReference type="EMBL" id="ATBP01000075">
    <property type="protein sequence ID" value="ETR73275.1"/>
    <property type="molecule type" value="Genomic_DNA"/>
</dbReference>